<evidence type="ECO:0000313" key="2">
    <source>
        <dbReference type="Proteomes" id="UP000001578"/>
    </source>
</evidence>
<name>A4IM61_GEOTN</name>
<dbReference type="Proteomes" id="UP000001578">
    <property type="component" value="Chromosome"/>
</dbReference>
<accession>A4IM61</accession>
<organism evidence="1 2">
    <name type="scientific">Geobacillus thermodenitrificans (strain NG80-2)</name>
    <dbReference type="NCBI Taxonomy" id="420246"/>
    <lineage>
        <taxon>Bacteria</taxon>
        <taxon>Bacillati</taxon>
        <taxon>Bacillota</taxon>
        <taxon>Bacilli</taxon>
        <taxon>Bacillales</taxon>
        <taxon>Anoxybacillaceae</taxon>
        <taxon>Geobacillus</taxon>
    </lineage>
</organism>
<dbReference type="KEGG" id="gtn:GTNG_1039"/>
<dbReference type="EMBL" id="CP000557">
    <property type="protein sequence ID" value="ABO66415.1"/>
    <property type="molecule type" value="Genomic_DNA"/>
</dbReference>
<proteinExistence type="predicted"/>
<gene>
    <name evidence="1" type="ordered locus">GTNG_1039</name>
</gene>
<dbReference type="HOGENOM" id="CLU_3080323_0_0_9"/>
<dbReference type="AlphaFoldDB" id="A4IM61"/>
<reference evidence="1 2" key="1">
    <citation type="journal article" date="2007" name="Proc. Natl. Acad. Sci. U.S.A.">
        <title>Genome and proteome of long-chain alkane degrading Geobacillus thermodenitrificans NG80-2 isolated from a deep-subsurface oil reservoir.</title>
        <authorList>
            <person name="Feng L."/>
            <person name="Wang W."/>
            <person name="Cheng J."/>
            <person name="Ren Y."/>
            <person name="Zhao G."/>
            <person name="Gao C."/>
            <person name="Tang Y."/>
            <person name="Liu X."/>
            <person name="Han W."/>
            <person name="Peng X."/>
            <person name="Liu R."/>
            <person name="Wang L."/>
        </authorList>
    </citation>
    <scope>NUCLEOTIDE SEQUENCE [LARGE SCALE GENOMIC DNA]</scope>
    <source>
        <strain evidence="1 2">NG80-2</strain>
    </source>
</reference>
<sequence>MRRSGCMRAPLFFMGVFFFSEHRFGLHGGLSMNNGFRQNVDAFHFFCLHSGF</sequence>
<evidence type="ECO:0000313" key="1">
    <source>
        <dbReference type="EMBL" id="ABO66415.1"/>
    </source>
</evidence>
<protein>
    <submittedName>
        <fullName evidence="1">Uncharacterized protein</fullName>
    </submittedName>
</protein>